<dbReference type="EMBL" id="QPIW01000047">
    <property type="protein sequence ID" value="RDB02327.1"/>
    <property type="molecule type" value="Genomic_DNA"/>
</dbReference>
<keyword evidence="2" id="KW-1185">Reference proteome</keyword>
<sequence>MRNNPASRTYQKPPAFRWMIASIQFLLEKKVFSIKFVLTQAQDITAKTHKGFSKSLMKFLSKRIVFPYILQNG</sequence>
<reference evidence="1 2" key="1">
    <citation type="submission" date="2018-07" db="EMBL/GenBank/DDBJ databases">
        <title>Genome analysis of Runella aurantiaca.</title>
        <authorList>
            <person name="Yang X."/>
        </authorList>
    </citation>
    <scope>NUCLEOTIDE SEQUENCE [LARGE SCALE GENOMIC DNA]</scope>
    <source>
        <strain evidence="1 2">YX9</strain>
    </source>
</reference>
<evidence type="ECO:0000313" key="1">
    <source>
        <dbReference type="EMBL" id="RDB02327.1"/>
    </source>
</evidence>
<comment type="caution">
    <text evidence="1">The sequence shown here is derived from an EMBL/GenBank/DDBJ whole genome shotgun (WGS) entry which is preliminary data.</text>
</comment>
<dbReference type="AlphaFoldDB" id="A0A369I1H9"/>
<name>A0A369I1H9_9BACT</name>
<dbReference type="Proteomes" id="UP000253141">
    <property type="component" value="Unassembled WGS sequence"/>
</dbReference>
<evidence type="ECO:0000313" key="2">
    <source>
        <dbReference type="Proteomes" id="UP000253141"/>
    </source>
</evidence>
<organism evidence="1 2">
    <name type="scientific">Runella aurantiaca</name>
    <dbReference type="NCBI Taxonomy" id="2282308"/>
    <lineage>
        <taxon>Bacteria</taxon>
        <taxon>Pseudomonadati</taxon>
        <taxon>Bacteroidota</taxon>
        <taxon>Cytophagia</taxon>
        <taxon>Cytophagales</taxon>
        <taxon>Spirosomataceae</taxon>
        <taxon>Runella</taxon>
    </lineage>
</organism>
<proteinExistence type="predicted"/>
<protein>
    <submittedName>
        <fullName evidence="1">Uncharacterized protein</fullName>
    </submittedName>
</protein>
<accession>A0A369I1H9</accession>
<gene>
    <name evidence="1" type="ORF">DVG78_29310</name>
</gene>